<keyword evidence="3" id="KW-0804">Transcription</keyword>
<evidence type="ECO:0000259" key="4">
    <source>
        <dbReference type="PROSITE" id="PS50995"/>
    </source>
</evidence>
<dbReference type="PROSITE" id="PS50995">
    <property type="entry name" value="HTH_MARR_2"/>
    <property type="match status" value="1"/>
</dbReference>
<dbReference type="SMART" id="SM00347">
    <property type="entry name" value="HTH_MARR"/>
    <property type="match status" value="1"/>
</dbReference>
<sequence length="150" mass="17546">MILAMSSHRETPLLEFIPYLFRRLTTELNGEIVRDLKPYNINLPRWRIIAVLHFCGGVNIGELARLTSLTQPGTSQIIDKLVMEKRVRRRPKKEDNRIMHISLTAVGERLFQDIFPIILQHQDHLTSDFTPEEKALFISLCQRMLVNIKR</sequence>
<dbReference type="GO" id="GO:0003677">
    <property type="term" value="F:DNA binding"/>
    <property type="evidence" value="ECO:0007669"/>
    <property type="project" value="UniProtKB-KW"/>
</dbReference>
<reference evidence="5" key="1">
    <citation type="submission" date="2018-06" db="EMBL/GenBank/DDBJ databases">
        <authorList>
            <person name="Zhirakovskaya E."/>
        </authorList>
    </citation>
    <scope>NUCLEOTIDE SEQUENCE</scope>
</reference>
<dbReference type="PANTHER" id="PTHR42756:SF1">
    <property type="entry name" value="TRANSCRIPTIONAL REPRESSOR OF EMRAB OPERON"/>
    <property type="match status" value="1"/>
</dbReference>
<dbReference type="InterPro" id="IPR000835">
    <property type="entry name" value="HTH_MarR-typ"/>
</dbReference>
<protein>
    <recommendedName>
        <fullName evidence="4">HTH marR-type domain-containing protein</fullName>
    </recommendedName>
</protein>
<dbReference type="InterPro" id="IPR036388">
    <property type="entry name" value="WH-like_DNA-bd_sf"/>
</dbReference>
<dbReference type="InterPro" id="IPR036390">
    <property type="entry name" value="WH_DNA-bd_sf"/>
</dbReference>
<dbReference type="Pfam" id="PF01047">
    <property type="entry name" value="MarR"/>
    <property type="match status" value="1"/>
</dbReference>
<evidence type="ECO:0000256" key="2">
    <source>
        <dbReference type="ARBA" id="ARBA00023125"/>
    </source>
</evidence>
<accession>A0A3B0S0A7</accession>
<feature type="domain" description="HTH marR-type" evidence="4">
    <location>
        <begin position="10"/>
        <end position="146"/>
    </location>
</feature>
<keyword evidence="1" id="KW-0805">Transcription regulation</keyword>
<keyword evidence="2" id="KW-0238">DNA-binding</keyword>
<evidence type="ECO:0000256" key="1">
    <source>
        <dbReference type="ARBA" id="ARBA00023015"/>
    </source>
</evidence>
<dbReference type="PRINTS" id="PR00598">
    <property type="entry name" value="HTHMARR"/>
</dbReference>
<proteinExistence type="predicted"/>
<dbReference type="EMBL" id="UOED01000088">
    <property type="protein sequence ID" value="VAV94266.1"/>
    <property type="molecule type" value="Genomic_DNA"/>
</dbReference>
<dbReference type="PANTHER" id="PTHR42756">
    <property type="entry name" value="TRANSCRIPTIONAL REGULATOR, MARR"/>
    <property type="match status" value="1"/>
</dbReference>
<evidence type="ECO:0000256" key="3">
    <source>
        <dbReference type="ARBA" id="ARBA00023163"/>
    </source>
</evidence>
<dbReference type="AlphaFoldDB" id="A0A3B0S0A7"/>
<name>A0A3B0S0A7_9ZZZZ</name>
<organism evidence="5">
    <name type="scientific">hydrothermal vent metagenome</name>
    <dbReference type="NCBI Taxonomy" id="652676"/>
    <lineage>
        <taxon>unclassified sequences</taxon>
        <taxon>metagenomes</taxon>
        <taxon>ecological metagenomes</taxon>
    </lineage>
</organism>
<dbReference type="Gene3D" id="1.10.10.10">
    <property type="entry name" value="Winged helix-like DNA-binding domain superfamily/Winged helix DNA-binding domain"/>
    <property type="match status" value="1"/>
</dbReference>
<dbReference type="SUPFAM" id="SSF46785">
    <property type="entry name" value="Winged helix' DNA-binding domain"/>
    <property type="match status" value="1"/>
</dbReference>
<gene>
    <name evidence="5" type="ORF">MNBD_ALPHA02-1969</name>
</gene>
<dbReference type="GO" id="GO:0003700">
    <property type="term" value="F:DNA-binding transcription factor activity"/>
    <property type="evidence" value="ECO:0007669"/>
    <property type="project" value="InterPro"/>
</dbReference>
<evidence type="ECO:0000313" key="5">
    <source>
        <dbReference type="EMBL" id="VAV94266.1"/>
    </source>
</evidence>